<comment type="cofactor">
    <cofactor evidence="1">
        <name>FMN</name>
        <dbReference type="ChEBI" id="CHEBI:58210"/>
    </cofactor>
</comment>
<evidence type="ECO:0000256" key="1">
    <source>
        <dbReference type="ARBA" id="ARBA00001917"/>
    </source>
</evidence>
<dbReference type="Pfam" id="PF01070">
    <property type="entry name" value="FMN_dh"/>
    <property type="match status" value="1"/>
</dbReference>
<reference evidence="8" key="1">
    <citation type="submission" date="2010-03" db="EMBL/GenBank/DDBJ databases">
        <title>The complete chromosome of Tsukamurella paurometabola DSM 20162.</title>
        <authorList>
            <consortium name="US DOE Joint Genome Institute (JGI-PGF)"/>
            <person name="Lucas S."/>
            <person name="Copeland A."/>
            <person name="Lapidus A."/>
            <person name="Glavina del Rio T."/>
            <person name="Dalin E."/>
            <person name="Tice H."/>
            <person name="Bruce D."/>
            <person name="Goodwin L."/>
            <person name="Pitluck S."/>
            <person name="Kyrpides N."/>
            <person name="Mavromatis K."/>
            <person name="Ivanova N."/>
            <person name="Mikhailova N."/>
            <person name="Munk A.C."/>
            <person name="Brettin T."/>
            <person name="Detter J.C."/>
            <person name="Tapia R."/>
            <person name="Han C."/>
            <person name="Larimer F."/>
            <person name="Land M."/>
            <person name="Hauser L."/>
            <person name="Markowitz V."/>
            <person name="Cheng J.-F."/>
            <person name="Hugenholtz P."/>
            <person name="Woyke T."/>
            <person name="Wu D."/>
            <person name="Jando M."/>
            <person name="Brambilla E."/>
            <person name="Klenk H.-P."/>
            <person name="Eisen J.A."/>
        </authorList>
    </citation>
    <scope>NUCLEOTIDE SEQUENCE [LARGE SCALE GENOMIC DNA]</scope>
    <source>
        <strain evidence="8">ATCC 8368 / DSM 20162 / CCUG 35730 / CIP 100753 / JCM 10117 / KCTC 9821 / NBRC 16120 / NCIMB 702349 / NCTC 13040</strain>
    </source>
</reference>
<keyword evidence="7" id="KW-0503">Monooxygenase</keyword>
<dbReference type="PROSITE" id="PS51349">
    <property type="entry name" value="FMN_HYDROXY_ACID_DH_2"/>
    <property type="match status" value="1"/>
</dbReference>
<dbReference type="InterPro" id="IPR037396">
    <property type="entry name" value="FMN_HAD"/>
</dbReference>
<dbReference type="KEGG" id="tpr:Tpau_2282"/>
<dbReference type="SUPFAM" id="SSF51395">
    <property type="entry name" value="FMN-linked oxidoreductases"/>
    <property type="match status" value="1"/>
</dbReference>
<dbReference type="EC" id="1.13.12.4" evidence="7"/>
<feature type="binding site" evidence="5">
    <location>
        <begin position="310"/>
        <end position="314"/>
    </location>
    <ligand>
        <name>FMN</name>
        <dbReference type="ChEBI" id="CHEBI:58210"/>
    </ligand>
</feature>
<dbReference type="eggNOG" id="COG1304">
    <property type="taxonomic scope" value="Bacteria"/>
</dbReference>
<dbReference type="Proteomes" id="UP000001213">
    <property type="component" value="Chromosome"/>
</dbReference>
<keyword evidence="5" id="KW-0288">FMN</keyword>
<dbReference type="PANTHER" id="PTHR10578">
    <property type="entry name" value="S -2-HYDROXY-ACID OXIDASE-RELATED"/>
    <property type="match status" value="1"/>
</dbReference>
<dbReference type="PROSITE" id="PS00557">
    <property type="entry name" value="FMN_HYDROXY_ACID_DH_1"/>
    <property type="match status" value="1"/>
</dbReference>
<keyword evidence="5" id="KW-0285">Flavoprotein</keyword>
<dbReference type="InterPro" id="IPR000262">
    <property type="entry name" value="FMN-dep_DH"/>
</dbReference>
<evidence type="ECO:0000256" key="4">
    <source>
        <dbReference type="PIRSR" id="PIRSR000138-1"/>
    </source>
</evidence>
<comment type="similarity">
    <text evidence="3">Belongs to the FMN-dependent alpha-hydroxy acid dehydrogenase family.</text>
</comment>
<evidence type="ECO:0000313" key="7">
    <source>
        <dbReference type="EMBL" id="ADG78889.1"/>
    </source>
</evidence>
<name>D5UQB9_TSUPD</name>
<evidence type="ECO:0000256" key="3">
    <source>
        <dbReference type="ARBA" id="ARBA00024042"/>
    </source>
</evidence>
<feature type="binding site" evidence="5">
    <location>
        <position position="45"/>
    </location>
    <ligand>
        <name>glyoxylate</name>
        <dbReference type="ChEBI" id="CHEBI:36655"/>
    </ligand>
</feature>
<evidence type="ECO:0000259" key="6">
    <source>
        <dbReference type="PROSITE" id="PS51349"/>
    </source>
</evidence>
<feature type="binding site" evidence="5">
    <location>
        <position position="258"/>
    </location>
    <ligand>
        <name>FMN</name>
        <dbReference type="ChEBI" id="CHEBI:58210"/>
    </ligand>
</feature>
<gene>
    <name evidence="7" type="ordered locus">Tpau_2282</name>
</gene>
<dbReference type="GO" id="GO:0010181">
    <property type="term" value="F:FMN binding"/>
    <property type="evidence" value="ECO:0007669"/>
    <property type="project" value="InterPro"/>
</dbReference>
<dbReference type="InterPro" id="IPR012133">
    <property type="entry name" value="Alpha-hydoxy_acid_DH_FMN"/>
</dbReference>
<dbReference type="PIRSF" id="PIRSF000138">
    <property type="entry name" value="Al-hdrx_acd_dh"/>
    <property type="match status" value="1"/>
</dbReference>
<accession>D5UQB9</accession>
<feature type="active site" description="Proton acceptor" evidence="4">
    <location>
        <position position="282"/>
    </location>
</feature>
<feature type="binding site" evidence="5">
    <location>
        <position position="177"/>
    </location>
    <ligand>
        <name>FMN</name>
        <dbReference type="ChEBI" id="CHEBI:58210"/>
    </ligand>
</feature>
<feature type="binding site" evidence="5">
    <location>
        <position position="282"/>
    </location>
    <ligand>
        <name>glyoxylate</name>
        <dbReference type="ChEBI" id="CHEBI:36655"/>
    </ligand>
</feature>
<evidence type="ECO:0000256" key="5">
    <source>
        <dbReference type="PIRSR" id="PIRSR000138-2"/>
    </source>
</evidence>
<sequence length="379" mass="40927">MADFGSFQDGIYAEGLLAKHRRFPYTFTDLEERARQVLDTATFDYVRGGAGDEHTQDINVTELRRYGFVPRMLRDRSVRDLSTTFLGHELEAPVLLCPVGVNGMVHEDGDLEVARAAARLGVAAMYSTLSEAPLEHVAEARGDSFAAFQLYPTKDDVLTDSLVRRAAAAGFDALTITLDTGSLGWRPRDLANGYIPFLRGRGLANYLSDPRFLELCGVDNPPPLHAGIVWSSLFSKPTFSWDDIARIRRLTELPIILKGICHTEDARRAAAEGVDAIACSNHGGRQANGGLPAIDHLEGVLDAGLPVTFDSGIRDGVDILRVVGLGATLAGIGRPYVYGLTIGGAAGVEHVVRSMLAEADLTMAADCLTTLADLHIVKR</sequence>
<organism evidence="7 8">
    <name type="scientific">Tsukamurella paurometabola (strain ATCC 8368 / DSM 20162 / CCUG 35730 / CIP 100753 / JCM 10117 / KCTC 9821 / NBRC 16120 / NCIMB 702349 / NCTC 13040)</name>
    <name type="common">Corynebacterium paurometabolum</name>
    <dbReference type="NCBI Taxonomy" id="521096"/>
    <lineage>
        <taxon>Bacteria</taxon>
        <taxon>Bacillati</taxon>
        <taxon>Actinomycetota</taxon>
        <taxon>Actinomycetes</taxon>
        <taxon>Mycobacteriales</taxon>
        <taxon>Tsukamurellaceae</taxon>
        <taxon>Tsukamurella</taxon>
    </lineage>
</organism>
<dbReference type="EMBL" id="CP001966">
    <property type="protein sequence ID" value="ADG78889.1"/>
    <property type="molecule type" value="Genomic_DNA"/>
</dbReference>
<dbReference type="PANTHER" id="PTHR10578:SF143">
    <property type="entry name" value="FMN-DEPENDENT ALPHA-HYDROXY ACID DEHYDROGENASE PB1A11.03"/>
    <property type="match status" value="1"/>
</dbReference>
<dbReference type="RefSeq" id="WP_013126911.1">
    <property type="nucleotide sequence ID" value="NC_014158.1"/>
</dbReference>
<dbReference type="HOGENOM" id="CLU_020639_0_1_11"/>
<feature type="binding site" evidence="5">
    <location>
        <position position="127"/>
    </location>
    <ligand>
        <name>FMN</name>
        <dbReference type="ChEBI" id="CHEBI:58210"/>
    </ligand>
</feature>
<feature type="binding site" evidence="5">
    <location>
        <begin position="333"/>
        <end position="334"/>
    </location>
    <ligand>
        <name>FMN</name>
        <dbReference type="ChEBI" id="CHEBI:58210"/>
    </ligand>
</feature>
<dbReference type="Gene3D" id="3.20.20.70">
    <property type="entry name" value="Aldolase class I"/>
    <property type="match status" value="1"/>
</dbReference>
<keyword evidence="2 7" id="KW-0560">Oxidoreductase</keyword>
<evidence type="ECO:0000313" key="8">
    <source>
        <dbReference type="Proteomes" id="UP000001213"/>
    </source>
</evidence>
<feature type="binding site" evidence="5">
    <location>
        <position position="186"/>
    </location>
    <ligand>
        <name>glyoxylate</name>
        <dbReference type="ChEBI" id="CHEBI:36655"/>
    </ligand>
</feature>
<evidence type="ECO:0000256" key="2">
    <source>
        <dbReference type="ARBA" id="ARBA00023002"/>
    </source>
</evidence>
<protein>
    <submittedName>
        <fullName evidence="7">Lactate 2-monooxygenase</fullName>
        <ecNumber evidence="7">1.13.12.4</ecNumber>
    </submittedName>
</protein>
<feature type="binding site" evidence="5">
    <location>
        <position position="285"/>
    </location>
    <ligand>
        <name>glyoxylate</name>
        <dbReference type="ChEBI" id="CHEBI:36655"/>
    </ligand>
</feature>
<feature type="binding site" evidence="5">
    <location>
        <begin position="98"/>
        <end position="100"/>
    </location>
    <ligand>
        <name>FMN</name>
        <dbReference type="ChEBI" id="CHEBI:58210"/>
    </ligand>
</feature>
<feature type="binding site" evidence="5">
    <location>
        <position position="280"/>
    </location>
    <ligand>
        <name>FMN</name>
        <dbReference type="ChEBI" id="CHEBI:58210"/>
    </ligand>
</feature>
<dbReference type="GO" id="GO:0050040">
    <property type="term" value="F:lactate 2-monooxygenase activity"/>
    <property type="evidence" value="ECO:0007669"/>
    <property type="project" value="UniProtKB-EC"/>
</dbReference>
<dbReference type="InterPro" id="IPR013785">
    <property type="entry name" value="Aldolase_TIM"/>
</dbReference>
<feature type="binding site" evidence="5">
    <location>
        <position position="149"/>
    </location>
    <ligand>
        <name>FMN</name>
        <dbReference type="ChEBI" id="CHEBI:58210"/>
    </ligand>
</feature>
<dbReference type="AlphaFoldDB" id="D5UQB9"/>
<feature type="binding site" evidence="5">
    <location>
        <position position="151"/>
    </location>
    <ligand>
        <name>glyoxylate</name>
        <dbReference type="ChEBI" id="CHEBI:36655"/>
    </ligand>
</feature>
<dbReference type="STRING" id="521096.Tpau_2282"/>
<keyword evidence="8" id="KW-1185">Reference proteome</keyword>
<reference evidence="7 8" key="2">
    <citation type="journal article" date="2011" name="Stand. Genomic Sci.">
        <title>Complete genome sequence of Tsukamurella paurometabola type strain (no. 33).</title>
        <authorList>
            <person name="Munk A.C."/>
            <person name="Lapidus A."/>
            <person name="Lucas S."/>
            <person name="Nolan M."/>
            <person name="Tice H."/>
            <person name="Cheng J.F."/>
            <person name="Del Rio T.G."/>
            <person name="Goodwin L."/>
            <person name="Pitluck S."/>
            <person name="Liolios K."/>
            <person name="Huntemann M."/>
            <person name="Ivanova N."/>
            <person name="Mavromatis K."/>
            <person name="Mikhailova N."/>
            <person name="Pati A."/>
            <person name="Chen A."/>
            <person name="Palaniappan K."/>
            <person name="Tapia R."/>
            <person name="Han C."/>
            <person name="Land M."/>
            <person name="Hauser L."/>
            <person name="Chang Y.J."/>
            <person name="Jeffries C.D."/>
            <person name="Brettin T."/>
            <person name="Yasawong M."/>
            <person name="Brambilla E.M."/>
            <person name="Rohde M."/>
            <person name="Sikorski J."/>
            <person name="Goker M."/>
            <person name="Detter J.C."/>
            <person name="Woyke T."/>
            <person name="Bristow J."/>
            <person name="Eisen J.A."/>
            <person name="Markowitz V."/>
            <person name="Hugenholtz P."/>
            <person name="Kyrpides N.C."/>
            <person name="Klenk H.P."/>
        </authorList>
    </citation>
    <scope>NUCLEOTIDE SEQUENCE [LARGE SCALE GENOMIC DNA]</scope>
    <source>
        <strain evidence="8">ATCC 8368 / DSM 20162 / CCUG 35730 / CIP 100753 / JCM 10117 / KCTC 9821 / NBRC 16120 / NCIMB 702349 / NCTC 13040</strain>
    </source>
</reference>
<feature type="domain" description="FMN hydroxy acid dehydrogenase" evidence="6">
    <location>
        <begin position="19"/>
        <end position="379"/>
    </location>
</feature>
<dbReference type="InterPro" id="IPR008259">
    <property type="entry name" value="FMN_hydac_DH_AS"/>
</dbReference>
<proteinExistence type="inferred from homology"/>